<dbReference type="AGR" id="MGI:2181193"/>
<sequence length="43" mass="4805">MDGLGRRLRASLRLKRGQRVPEEIQLVPALQITVPQKLVSPSP</sequence>
<name>A0A0A6YWK8_MOUSE</name>
<dbReference type="Bgee" id="ENSMUSG00000027901">
    <property type="expression patterns" value="Expressed in granulocyte and 130 other cell types or tissues"/>
</dbReference>
<dbReference type="AlphaFoldDB" id="A0A0A6YWK8"/>
<dbReference type="GeneTree" id="ENSGT00950000182931"/>
<reference evidence="1" key="3">
    <citation type="submission" date="2025-08" db="UniProtKB">
        <authorList>
            <consortium name="Ensembl"/>
        </authorList>
    </citation>
    <scope>IDENTIFICATION</scope>
    <source>
        <strain evidence="1">C57BL/6J</strain>
    </source>
</reference>
<evidence type="ECO:0000313" key="1">
    <source>
        <dbReference type="Ensembl" id="ENSMUSP00000141589.2"/>
    </source>
</evidence>
<evidence type="ECO:0000313" key="3">
    <source>
        <dbReference type="Proteomes" id="UP000000589"/>
    </source>
</evidence>
<dbReference type="Ensembl" id="ENSMUST00000149225.2">
    <property type="protein sequence ID" value="ENSMUSP00000141589.2"/>
    <property type="gene ID" value="ENSMUSG00000027901.13"/>
</dbReference>
<accession>A0A0A6YWK8</accession>
<gene>
    <name evidence="1 2" type="primary">Dennd2d</name>
</gene>
<organism evidence="1 3">
    <name type="scientific">Mus musculus</name>
    <name type="common">Mouse</name>
    <dbReference type="NCBI Taxonomy" id="10090"/>
    <lineage>
        <taxon>Eukaryota</taxon>
        <taxon>Metazoa</taxon>
        <taxon>Chordata</taxon>
        <taxon>Craniata</taxon>
        <taxon>Vertebrata</taxon>
        <taxon>Euteleostomi</taxon>
        <taxon>Mammalia</taxon>
        <taxon>Eutheria</taxon>
        <taxon>Euarchontoglires</taxon>
        <taxon>Glires</taxon>
        <taxon>Rodentia</taxon>
        <taxon>Myomorpha</taxon>
        <taxon>Muroidea</taxon>
        <taxon>Muridae</taxon>
        <taxon>Murinae</taxon>
        <taxon>Mus</taxon>
        <taxon>Mus</taxon>
    </lineage>
</organism>
<dbReference type="VEuPathDB" id="HostDB:ENSMUSG00000027901"/>
<reference evidence="1" key="4">
    <citation type="submission" date="2025-09" db="UniProtKB">
        <authorList>
            <consortium name="Ensembl"/>
        </authorList>
    </citation>
    <scope>IDENTIFICATION</scope>
    <source>
        <strain evidence="1">C57BL/6J</strain>
    </source>
</reference>
<evidence type="ECO:0000313" key="2">
    <source>
        <dbReference type="MGI" id="MGI:2181193"/>
    </source>
</evidence>
<dbReference type="MGI" id="MGI:2181193">
    <property type="gene designation" value="Dennd2d"/>
</dbReference>
<dbReference type="Proteomes" id="UP000000589">
    <property type="component" value="Chromosome 3"/>
</dbReference>
<proteinExistence type="predicted"/>
<protein>
    <submittedName>
        <fullName evidence="1">DENN domain containing 2D</fullName>
    </submittedName>
</protein>
<keyword evidence="3" id="KW-1185">Reference proteome</keyword>
<dbReference type="HOGENOM" id="CLU_3241970_0_0_1"/>
<dbReference type="Antibodypedia" id="53750">
    <property type="antibodies" value="73 antibodies from 12 providers"/>
</dbReference>
<reference evidence="1 3" key="1">
    <citation type="journal article" date="2009" name="PLoS Biol.">
        <title>Lineage-specific biology revealed by a finished genome assembly of the mouse.</title>
        <authorList>
            <consortium name="Mouse Genome Sequencing Consortium"/>
            <person name="Church D.M."/>
            <person name="Goodstadt L."/>
            <person name="Hillier L.W."/>
            <person name="Zody M.C."/>
            <person name="Goldstein S."/>
            <person name="She X."/>
            <person name="Bult C.J."/>
            <person name="Agarwala R."/>
            <person name="Cherry J.L."/>
            <person name="DiCuccio M."/>
            <person name="Hlavina W."/>
            <person name="Kapustin Y."/>
            <person name="Meric P."/>
            <person name="Maglott D."/>
            <person name="Birtle Z."/>
            <person name="Marques A.C."/>
            <person name="Graves T."/>
            <person name="Zhou S."/>
            <person name="Teague B."/>
            <person name="Potamousis K."/>
            <person name="Churas C."/>
            <person name="Place M."/>
            <person name="Herschleb J."/>
            <person name="Runnheim R."/>
            <person name="Forrest D."/>
            <person name="Amos-Landgraf J."/>
            <person name="Schwartz D.C."/>
            <person name="Cheng Z."/>
            <person name="Lindblad-Toh K."/>
            <person name="Eichler E.E."/>
            <person name="Ponting C.P."/>
        </authorList>
    </citation>
    <scope>NUCLEOTIDE SEQUENCE [LARGE SCALE GENOMIC DNA]</scope>
    <source>
        <strain evidence="1 3">C57BL/6J</strain>
    </source>
</reference>
<dbReference type="ExpressionAtlas" id="A0A0A6YWK8">
    <property type="expression patterns" value="baseline and differential"/>
</dbReference>
<reference evidence="1 3" key="2">
    <citation type="journal article" date="2011" name="PLoS Biol.">
        <title>Modernizing reference genome assemblies.</title>
        <authorList>
            <person name="Church D.M."/>
            <person name="Schneider V.A."/>
            <person name="Graves T."/>
            <person name="Auger K."/>
            <person name="Cunningham F."/>
            <person name="Bouk N."/>
            <person name="Chen H.C."/>
            <person name="Agarwala R."/>
            <person name="McLaren W.M."/>
            <person name="Ritchie G.R."/>
            <person name="Albracht D."/>
            <person name="Kremitzki M."/>
            <person name="Rock S."/>
            <person name="Kotkiewicz H."/>
            <person name="Kremitzki C."/>
            <person name="Wollam A."/>
            <person name="Trani L."/>
            <person name="Fulton L."/>
            <person name="Fulton R."/>
            <person name="Matthews L."/>
            <person name="Whitehead S."/>
            <person name="Chow W."/>
            <person name="Torrance J."/>
            <person name="Dunn M."/>
            <person name="Harden G."/>
            <person name="Threadgold G."/>
            <person name="Wood J."/>
            <person name="Collins J."/>
            <person name="Heath P."/>
            <person name="Griffiths G."/>
            <person name="Pelan S."/>
            <person name="Grafham D."/>
            <person name="Eichler E.E."/>
            <person name="Weinstock G."/>
            <person name="Mardis E.R."/>
            <person name="Wilson R.K."/>
            <person name="Howe K."/>
            <person name="Flicek P."/>
            <person name="Hubbard T."/>
        </authorList>
    </citation>
    <scope>NUCLEOTIDE SEQUENCE [LARGE SCALE GENOMIC DNA]</scope>
    <source>
        <strain evidence="1 3">C57BL/6J</strain>
    </source>
</reference>